<feature type="domain" description="N-acetyltransferase" evidence="3">
    <location>
        <begin position="4"/>
        <end position="163"/>
    </location>
</feature>
<gene>
    <name evidence="4" type="ORF">JOC95_001485</name>
</gene>
<dbReference type="EMBL" id="JAFBED010000003">
    <property type="protein sequence ID" value="MBM7619633.1"/>
    <property type="molecule type" value="Genomic_DNA"/>
</dbReference>
<feature type="domain" description="N-acetyltransferase" evidence="3">
    <location>
        <begin position="183"/>
        <end position="320"/>
    </location>
</feature>
<comment type="caution">
    <text evidence="4">The sequence shown here is derived from an EMBL/GenBank/DDBJ whole genome shotgun (WGS) entry which is preliminary data.</text>
</comment>
<dbReference type="Pfam" id="PF13508">
    <property type="entry name" value="Acetyltransf_7"/>
    <property type="match status" value="1"/>
</dbReference>
<dbReference type="InterPro" id="IPR050832">
    <property type="entry name" value="Bact_Acetyltransf"/>
</dbReference>
<keyword evidence="1" id="KW-0808">Transferase</keyword>
<protein>
    <submittedName>
        <fullName evidence="4">Ribosomal protein S18 acetylase RimI-like enzyme</fullName>
    </submittedName>
</protein>
<dbReference type="SUPFAM" id="SSF55729">
    <property type="entry name" value="Acyl-CoA N-acyltransferases (Nat)"/>
    <property type="match status" value="2"/>
</dbReference>
<dbReference type="Gene3D" id="3.40.630.30">
    <property type="match status" value="2"/>
</dbReference>
<organism evidence="4 5">
    <name type="scientific">Sutcliffiella tianshenii</name>
    <dbReference type="NCBI Taxonomy" id="1463404"/>
    <lineage>
        <taxon>Bacteria</taxon>
        <taxon>Bacillati</taxon>
        <taxon>Bacillota</taxon>
        <taxon>Bacilli</taxon>
        <taxon>Bacillales</taxon>
        <taxon>Bacillaceae</taxon>
        <taxon>Sutcliffiella</taxon>
    </lineage>
</organism>
<dbReference type="Pfam" id="PF00583">
    <property type="entry name" value="Acetyltransf_1"/>
    <property type="match status" value="1"/>
</dbReference>
<sequence>MNMTTYRYYRSGDEKQIVELWNQSLGRDPITSKRFRNLVLLDANFDPRGLRLAFEGDKFVGCVYAVRRRLPMYETDLEPDNGWIPFFFVDSDMRRKGVGRRLLEDAVAFLINEGRSNIFFSSYAPNYILPGIDAEAYPEAFSFLESQGFTRLYSPVAMDKSLLGYEISEAVKALKRNRQEEGYTFSKAEDKDLYEVIQFANEKFNPDWGRAIREGILQGLPLERILVARDNEQLVGFCMYGGYEGVPDRFGPFGVDPDQQGKGLGKILLSDCLQSMRAESLHTAWFLWTGEQTTAGHLYKKNGFEITRKFHVMKKIIDLK</sequence>
<dbReference type="PROSITE" id="PS51186">
    <property type="entry name" value="GNAT"/>
    <property type="match status" value="2"/>
</dbReference>
<reference evidence="4 5" key="1">
    <citation type="submission" date="2021-01" db="EMBL/GenBank/DDBJ databases">
        <title>Genomic Encyclopedia of Type Strains, Phase IV (KMG-IV): sequencing the most valuable type-strain genomes for metagenomic binning, comparative biology and taxonomic classification.</title>
        <authorList>
            <person name="Goeker M."/>
        </authorList>
    </citation>
    <scope>NUCLEOTIDE SEQUENCE [LARGE SCALE GENOMIC DNA]</scope>
    <source>
        <strain evidence="4 5">DSM 25879</strain>
    </source>
</reference>
<dbReference type="InterPro" id="IPR000182">
    <property type="entry name" value="GNAT_dom"/>
</dbReference>
<dbReference type="CDD" id="cd04301">
    <property type="entry name" value="NAT_SF"/>
    <property type="match status" value="2"/>
</dbReference>
<accession>A0ABS2NZ14</accession>
<dbReference type="PANTHER" id="PTHR43877">
    <property type="entry name" value="AMINOALKYLPHOSPHONATE N-ACETYLTRANSFERASE-RELATED-RELATED"/>
    <property type="match status" value="1"/>
</dbReference>
<evidence type="ECO:0000313" key="4">
    <source>
        <dbReference type="EMBL" id="MBM7619633.1"/>
    </source>
</evidence>
<dbReference type="Proteomes" id="UP000737402">
    <property type="component" value="Unassembled WGS sequence"/>
</dbReference>
<keyword evidence="2" id="KW-0012">Acyltransferase</keyword>
<evidence type="ECO:0000256" key="1">
    <source>
        <dbReference type="ARBA" id="ARBA00022679"/>
    </source>
</evidence>
<name>A0ABS2NZ14_9BACI</name>
<proteinExistence type="predicted"/>
<dbReference type="InterPro" id="IPR016181">
    <property type="entry name" value="Acyl_CoA_acyltransferase"/>
</dbReference>
<keyword evidence="5" id="KW-1185">Reference proteome</keyword>
<evidence type="ECO:0000313" key="5">
    <source>
        <dbReference type="Proteomes" id="UP000737402"/>
    </source>
</evidence>
<evidence type="ECO:0000256" key="2">
    <source>
        <dbReference type="ARBA" id="ARBA00023315"/>
    </source>
</evidence>
<evidence type="ECO:0000259" key="3">
    <source>
        <dbReference type="PROSITE" id="PS51186"/>
    </source>
</evidence>